<reference evidence="1" key="1">
    <citation type="submission" date="2022-11" db="EMBL/GenBank/DDBJ databases">
        <title>Centuries of genome instability and evolution in soft-shell clam transmissible cancer (bioRxiv).</title>
        <authorList>
            <person name="Hart S.F.M."/>
            <person name="Yonemitsu M.A."/>
            <person name="Giersch R.M."/>
            <person name="Beal B.F."/>
            <person name="Arriagada G."/>
            <person name="Davis B.W."/>
            <person name="Ostrander E.A."/>
            <person name="Goff S.P."/>
            <person name="Metzger M.J."/>
        </authorList>
    </citation>
    <scope>NUCLEOTIDE SEQUENCE</scope>
    <source>
        <strain evidence="1">MELC-2E11</strain>
        <tissue evidence="1">Siphon/mantle</tissue>
    </source>
</reference>
<gene>
    <name evidence="1" type="ORF">MAR_003611</name>
</gene>
<proteinExistence type="predicted"/>
<protein>
    <submittedName>
        <fullName evidence="1">Uncharacterized protein</fullName>
    </submittedName>
</protein>
<sequence>IQFAQAVHVTSIDIYETCRGGTVLKVKCYQAESVLYMDLWTSETTDVISYARIFSPPLTGTCFSNQIRLETHGIGDWSNIDAVMLHGNA</sequence>
<feature type="non-terminal residue" evidence="1">
    <location>
        <position position="1"/>
    </location>
</feature>
<keyword evidence="2" id="KW-1185">Reference proteome</keyword>
<name>A0ABY7G6K5_MYAAR</name>
<dbReference type="Proteomes" id="UP001164746">
    <property type="component" value="Chromosome 16"/>
</dbReference>
<evidence type="ECO:0000313" key="2">
    <source>
        <dbReference type="Proteomes" id="UP001164746"/>
    </source>
</evidence>
<evidence type="ECO:0000313" key="1">
    <source>
        <dbReference type="EMBL" id="WAR30043.1"/>
    </source>
</evidence>
<accession>A0ABY7G6K5</accession>
<dbReference type="EMBL" id="CP111027">
    <property type="protein sequence ID" value="WAR30043.1"/>
    <property type="molecule type" value="Genomic_DNA"/>
</dbReference>
<organism evidence="1 2">
    <name type="scientific">Mya arenaria</name>
    <name type="common">Soft-shell clam</name>
    <dbReference type="NCBI Taxonomy" id="6604"/>
    <lineage>
        <taxon>Eukaryota</taxon>
        <taxon>Metazoa</taxon>
        <taxon>Spiralia</taxon>
        <taxon>Lophotrochozoa</taxon>
        <taxon>Mollusca</taxon>
        <taxon>Bivalvia</taxon>
        <taxon>Autobranchia</taxon>
        <taxon>Heteroconchia</taxon>
        <taxon>Euheterodonta</taxon>
        <taxon>Imparidentia</taxon>
        <taxon>Neoheterodontei</taxon>
        <taxon>Myida</taxon>
        <taxon>Myoidea</taxon>
        <taxon>Myidae</taxon>
        <taxon>Mya</taxon>
    </lineage>
</organism>